<evidence type="ECO:0000313" key="3">
    <source>
        <dbReference type="Proteomes" id="UP001310594"/>
    </source>
</evidence>
<feature type="transmembrane region" description="Helical" evidence="1">
    <location>
        <begin position="30"/>
        <end position="52"/>
    </location>
</feature>
<accession>A0AAN7WIM2</accession>
<reference evidence="2" key="1">
    <citation type="submission" date="2023-08" db="EMBL/GenBank/DDBJ databases">
        <title>Black Yeasts Isolated from many extreme environments.</title>
        <authorList>
            <person name="Coleine C."/>
            <person name="Stajich J.E."/>
            <person name="Selbmann L."/>
        </authorList>
    </citation>
    <scope>NUCLEOTIDE SEQUENCE</scope>
    <source>
        <strain evidence="2">CCFEE 5810</strain>
    </source>
</reference>
<name>A0AAN7WIM2_9PEZI</name>
<proteinExistence type="predicted"/>
<keyword evidence="1" id="KW-0472">Membrane</keyword>
<comment type="caution">
    <text evidence="2">The sequence shown here is derived from an EMBL/GenBank/DDBJ whole genome shotgun (WGS) entry which is preliminary data.</text>
</comment>
<dbReference type="AlphaFoldDB" id="A0AAN7WIM2"/>
<organism evidence="2 3">
    <name type="scientific">Elasticomyces elasticus</name>
    <dbReference type="NCBI Taxonomy" id="574655"/>
    <lineage>
        <taxon>Eukaryota</taxon>
        <taxon>Fungi</taxon>
        <taxon>Dikarya</taxon>
        <taxon>Ascomycota</taxon>
        <taxon>Pezizomycotina</taxon>
        <taxon>Dothideomycetes</taxon>
        <taxon>Dothideomycetidae</taxon>
        <taxon>Mycosphaerellales</taxon>
        <taxon>Teratosphaeriaceae</taxon>
        <taxon>Elasticomyces</taxon>
    </lineage>
</organism>
<evidence type="ECO:0000256" key="1">
    <source>
        <dbReference type="SAM" id="Phobius"/>
    </source>
</evidence>
<dbReference type="Proteomes" id="UP001310594">
    <property type="component" value="Unassembled WGS sequence"/>
</dbReference>
<gene>
    <name evidence="2" type="ORF">LTR97_000199</name>
</gene>
<evidence type="ECO:0000313" key="2">
    <source>
        <dbReference type="EMBL" id="KAK5707661.1"/>
    </source>
</evidence>
<feature type="transmembrane region" description="Helical" evidence="1">
    <location>
        <begin position="152"/>
        <end position="171"/>
    </location>
</feature>
<sequence length="273" mass="30483">MPLAGNAHNQAPQVPPAARRPIADFFLRTWLGNTLAVIGLLFTVLGVAWTIYTGVLGLRYGSLQTCATLYSIGKYSGYCNKTLDAGITPTPIMRRHSSGILFWRKNTWTAQDGYVVLYPDTPFWWQRLFDSSLHRHVSEPSLATLPTGWPGGIMWAAAVLIVAVAIFAVICRRPSLEVQRYAPFDVDHGDIVEYHEVIHQKWLVPEPVSKTTPQVQVLPTGSNDVPHSSEELEGDPLDPAMIAKLDLQAPQHRTWVRTTKKFKAEGNASRDWE</sequence>
<dbReference type="EMBL" id="JAVRQU010000001">
    <property type="protein sequence ID" value="KAK5707661.1"/>
    <property type="molecule type" value="Genomic_DNA"/>
</dbReference>
<keyword evidence="1" id="KW-1133">Transmembrane helix</keyword>
<protein>
    <submittedName>
        <fullName evidence="2">Uncharacterized protein</fullName>
    </submittedName>
</protein>
<keyword evidence="1" id="KW-0812">Transmembrane</keyword>